<evidence type="ECO:0000313" key="3">
    <source>
        <dbReference type="Proteomes" id="UP001231924"/>
    </source>
</evidence>
<protein>
    <recommendedName>
        <fullName evidence="4">Secreted protein</fullName>
    </recommendedName>
</protein>
<evidence type="ECO:0000313" key="2">
    <source>
        <dbReference type="EMBL" id="MDL5160497.1"/>
    </source>
</evidence>
<evidence type="ECO:0008006" key="4">
    <source>
        <dbReference type="Google" id="ProtNLM"/>
    </source>
</evidence>
<sequence length="92" mass="8477">MLAVSALRVPRGVLAVAAGLVVVSPSVTVGDTPRAACAGAGQGGDGGAELLEGAAEAVVGPGLGPALVGGQRSQKPSPLGALGSIGPAGRVG</sequence>
<evidence type="ECO:0000256" key="1">
    <source>
        <dbReference type="SAM" id="MobiDB-lite"/>
    </source>
</evidence>
<gene>
    <name evidence="2" type="ORF">QRT03_31335</name>
</gene>
<organism evidence="2 3">
    <name type="scientific">Actinomycetospora termitidis</name>
    <dbReference type="NCBI Taxonomy" id="3053470"/>
    <lineage>
        <taxon>Bacteria</taxon>
        <taxon>Bacillati</taxon>
        <taxon>Actinomycetota</taxon>
        <taxon>Actinomycetes</taxon>
        <taxon>Pseudonocardiales</taxon>
        <taxon>Pseudonocardiaceae</taxon>
        <taxon>Actinomycetospora</taxon>
    </lineage>
</organism>
<comment type="caution">
    <text evidence="2">The sequence shown here is derived from an EMBL/GenBank/DDBJ whole genome shotgun (WGS) entry which is preliminary data.</text>
</comment>
<dbReference type="EMBL" id="JASVWF010000011">
    <property type="protein sequence ID" value="MDL5160497.1"/>
    <property type="molecule type" value="Genomic_DNA"/>
</dbReference>
<accession>A0ABT7MKJ7</accession>
<dbReference type="RefSeq" id="WP_286057100.1">
    <property type="nucleotide sequence ID" value="NZ_JASVWF010000011.1"/>
</dbReference>
<dbReference type="Proteomes" id="UP001231924">
    <property type="component" value="Unassembled WGS sequence"/>
</dbReference>
<reference evidence="2 3" key="1">
    <citation type="submission" date="2023-06" db="EMBL/GenBank/DDBJ databases">
        <title>Actinomycetospora Odt1-22.</title>
        <authorList>
            <person name="Supong K."/>
        </authorList>
    </citation>
    <scope>NUCLEOTIDE SEQUENCE [LARGE SCALE GENOMIC DNA]</scope>
    <source>
        <strain evidence="2 3">Odt1-22</strain>
    </source>
</reference>
<keyword evidence="3" id="KW-1185">Reference proteome</keyword>
<feature type="region of interest" description="Disordered" evidence="1">
    <location>
        <begin position="69"/>
        <end position="92"/>
    </location>
</feature>
<proteinExistence type="predicted"/>
<name>A0ABT7MKJ7_9PSEU</name>